<feature type="non-terminal residue" evidence="4">
    <location>
        <position position="1"/>
    </location>
</feature>
<reference evidence="4 5" key="1">
    <citation type="journal article" date="2018" name="PLoS ONE">
        <title>The draft genome of Kipferlia bialata reveals reductive genome evolution in fornicate parasites.</title>
        <authorList>
            <person name="Tanifuji G."/>
            <person name="Takabayashi S."/>
            <person name="Kume K."/>
            <person name="Takagi M."/>
            <person name="Nakayama T."/>
            <person name="Kamikawa R."/>
            <person name="Inagaki Y."/>
            <person name="Hashimoto T."/>
        </authorList>
    </citation>
    <scope>NUCLEOTIDE SEQUENCE [LARGE SCALE GENOMIC DNA]</scope>
    <source>
        <strain evidence="4">NY0173</strain>
    </source>
</reference>
<dbReference type="SUPFAM" id="SSF56300">
    <property type="entry name" value="Metallo-dependent phosphatases"/>
    <property type="match status" value="1"/>
</dbReference>
<evidence type="ECO:0000256" key="2">
    <source>
        <dbReference type="ARBA" id="ARBA00022801"/>
    </source>
</evidence>
<keyword evidence="3" id="KW-0464">Manganese</keyword>
<sequence>MVDFHRVLEQVKRCERVSEKDMRSLLWAAMELMSEEPNVLSLAAPINVCGDIHGQYYDLRYLFEIAGNVPEQRYCFLG</sequence>
<organism evidence="4 5">
    <name type="scientific">Kipferlia bialata</name>
    <dbReference type="NCBI Taxonomy" id="797122"/>
    <lineage>
        <taxon>Eukaryota</taxon>
        <taxon>Metamonada</taxon>
        <taxon>Carpediemonas-like organisms</taxon>
        <taxon>Kipferlia</taxon>
    </lineage>
</organism>
<evidence type="ECO:0000256" key="1">
    <source>
        <dbReference type="ARBA" id="ARBA00022723"/>
    </source>
</evidence>
<keyword evidence="5" id="KW-1185">Reference proteome</keyword>
<dbReference type="PANTHER" id="PTHR45619">
    <property type="entry name" value="SERINE/THREONINE-PROTEIN PHOSPHATASE PP2A-RELATED"/>
    <property type="match status" value="1"/>
</dbReference>
<gene>
    <name evidence="4" type="ORF">KIPB_006942</name>
</gene>
<dbReference type="OrthoDB" id="1930084at2759"/>
<protein>
    <recommendedName>
        <fullName evidence="6">Calcineurin-like phosphoesterase domain-containing protein</fullName>
    </recommendedName>
</protein>
<name>A0A391NML8_9EUKA</name>
<dbReference type="AlphaFoldDB" id="A0A391NML8"/>
<accession>A0A391NML8</accession>
<dbReference type="GO" id="GO:0004722">
    <property type="term" value="F:protein serine/threonine phosphatase activity"/>
    <property type="evidence" value="ECO:0007669"/>
    <property type="project" value="InterPro"/>
</dbReference>
<comment type="caution">
    <text evidence="4">The sequence shown here is derived from an EMBL/GenBank/DDBJ whole genome shotgun (WGS) entry which is preliminary data.</text>
</comment>
<dbReference type="InterPro" id="IPR029052">
    <property type="entry name" value="Metallo-depent_PP-like"/>
</dbReference>
<evidence type="ECO:0000313" key="4">
    <source>
        <dbReference type="EMBL" id="GCA62957.1"/>
    </source>
</evidence>
<evidence type="ECO:0000256" key="3">
    <source>
        <dbReference type="ARBA" id="ARBA00023211"/>
    </source>
</evidence>
<dbReference type="Gene3D" id="3.60.21.10">
    <property type="match status" value="1"/>
</dbReference>
<dbReference type="InterPro" id="IPR006186">
    <property type="entry name" value="Ser/Thr-sp_prot-phosphatase"/>
</dbReference>
<evidence type="ECO:0008006" key="6">
    <source>
        <dbReference type="Google" id="ProtNLM"/>
    </source>
</evidence>
<dbReference type="InterPro" id="IPR047129">
    <property type="entry name" value="PPA2-like"/>
</dbReference>
<dbReference type="EMBL" id="BDIP01001872">
    <property type="protein sequence ID" value="GCA62957.1"/>
    <property type="molecule type" value="Genomic_DNA"/>
</dbReference>
<dbReference type="Proteomes" id="UP000265618">
    <property type="component" value="Unassembled WGS sequence"/>
</dbReference>
<keyword evidence="1" id="KW-0479">Metal-binding</keyword>
<dbReference type="PRINTS" id="PR00114">
    <property type="entry name" value="STPHPHTASE"/>
</dbReference>
<dbReference type="GO" id="GO:0046872">
    <property type="term" value="F:metal ion binding"/>
    <property type="evidence" value="ECO:0007669"/>
    <property type="project" value="UniProtKB-KW"/>
</dbReference>
<keyword evidence="2" id="KW-0378">Hydrolase</keyword>
<evidence type="ECO:0000313" key="5">
    <source>
        <dbReference type="Proteomes" id="UP000265618"/>
    </source>
</evidence>
<proteinExistence type="predicted"/>